<keyword evidence="1" id="KW-0812">Transmembrane</keyword>
<gene>
    <name evidence="2" type="ORF">SISNIDRAFT_162798</name>
</gene>
<feature type="transmembrane region" description="Helical" evidence="1">
    <location>
        <begin position="12"/>
        <end position="37"/>
    </location>
</feature>
<accession>A0A164SN87</accession>
<dbReference type="Proteomes" id="UP000076722">
    <property type="component" value="Unassembled WGS sequence"/>
</dbReference>
<evidence type="ECO:0000313" key="2">
    <source>
        <dbReference type="EMBL" id="KZS91650.1"/>
    </source>
</evidence>
<keyword evidence="1" id="KW-1133">Transmembrane helix</keyword>
<dbReference type="EMBL" id="KV419414">
    <property type="protein sequence ID" value="KZS91650.1"/>
    <property type="molecule type" value="Genomic_DNA"/>
</dbReference>
<dbReference type="AlphaFoldDB" id="A0A164SN87"/>
<sequence>MLRSLWCYLLFFYFHIRHLFISCIYSNSFCIFLAFFFLEKIGLGAFVINRLITSRAIVIFIITSNPPNFYLLTQHRFSHFTSLRCGFHESLTTFRSKIFIDFRSSTDPITSPTLQIILIHQRLSHSRIE</sequence>
<evidence type="ECO:0000313" key="3">
    <source>
        <dbReference type="Proteomes" id="UP000076722"/>
    </source>
</evidence>
<keyword evidence="3" id="KW-1185">Reference proteome</keyword>
<name>A0A164SN87_9AGAM</name>
<reference evidence="2 3" key="1">
    <citation type="journal article" date="2016" name="Mol. Biol. Evol.">
        <title>Comparative Genomics of Early-Diverging Mushroom-Forming Fungi Provides Insights into the Origins of Lignocellulose Decay Capabilities.</title>
        <authorList>
            <person name="Nagy L.G."/>
            <person name="Riley R."/>
            <person name="Tritt A."/>
            <person name="Adam C."/>
            <person name="Daum C."/>
            <person name="Floudas D."/>
            <person name="Sun H."/>
            <person name="Yadav J.S."/>
            <person name="Pangilinan J."/>
            <person name="Larsson K.H."/>
            <person name="Matsuura K."/>
            <person name="Barry K."/>
            <person name="Labutti K."/>
            <person name="Kuo R."/>
            <person name="Ohm R.A."/>
            <person name="Bhattacharya S.S."/>
            <person name="Shirouzu T."/>
            <person name="Yoshinaga Y."/>
            <person name="Martin F.M."/>
            <person name="Grigoriev I.V."/>
            <person name="Hibbett D.S."/>
        </authorList>
    </citation>
    <scope>NUCLEOTIDE SEQUENCE [LARGE SCALE GENOMIC DNA]</scope>
    <source>
        <strain evidence="2 3">HHB9708</strain>
    </source>
</reference>
<organism evidence="2 3">
    <name type="scientific">Sistotremastrum niveocremeum HHB9708</name>
    <dbReference type="NCBI Taxonomy" id="1314777"/>
    <lineage>
        <taxon>Eukaryota</taxon>
        <taxon>Fungi</taxon>
        <taxon>Dikarya</taxon>
        <taxon>Basidiomycota</taxon>
        <taxon>Agaricomycotina</taxon>
        <taxon>Agaricomycetes</taxon>
        <taxon>Sistotremastrales</taxon>
        <taxon>Sistotremastraceae</taxon>
        <taxon>Sertulicium</taxon>
        <taxon>Sertulicium niveocremeum</taxon>
    </lineage>
</organism>
<evidence type="ECO:0000256" key="1">
    <source>
        <dbReference type="SAM" id="Phobius"/>
    </source>
</evidence>
<keyword evidence="1" id="KW-0472">Membrane</keyword>
<protein>
    <submittedName>
        <fullName evidence="2">Uncharacterized protein</fullName>
    </submittedName>
</protein>
<proteinExistence type="predicted"/>